<accession>A0A485M1Z5</accession>
<proteinExistence type="predicted"/>
<reference evidence="1" key="1">
    <citation type="submission" date="2019-03" db="EMBL/GenBank/DDBJ databases">
        <authorList>
            <person name="Hao L."/>
        </authorList>
    </citation>
    <scope>NUCLEOTIDE SEQUENCE</scope>
</reference>
<protein>
    <submittedName>
        <fullName evidence="1">Uncharacterized protein</fullName>
    </submittedName>
</protein>
<dbReference type="EMBL" id="CAADRM010000109">
    <property type="protein sequence ID" value="VFU15813.1"/>
    <property type="molecule type" value="Genomic_DNA"/>
</dbReference>
<name>A0A485M1Z5_9ZZZZ</name>
<sequence>MPRDYGYFVALYHFSWLFSLSRVMNQVYHARTEDCRADVRGFD</sequence>
<evidence type="ECO:0000313" key="1">
    <source>
        <dbReference type="EMBL" id="VFU15813.1"/>
    </source>
</evidence>
<gene>
    <name evidence="1" type="ORF">SCFA_450047</name>
</gene>
<organism evidence="1">
    <name type="scientific">anaerobic digester metagenome</name>
    <dbReference type="NCBI Taxonomy" id="1263854"/>
    <lineage>
        <taxon>unclassified sequences</taxon>
        <taxon>metagenomes</taxon>
        <taxon>ecological metagenomes</taxon>
    </lineage>
</organism>
<dbReference type="AlphaFoldDB" id="A0A485M1Z5"/>